<feature type="region of interest" description="Disordered" evidence="3">
    <location>
        <begin position="717"/>
        <end position="748"/>
    </location>
</feature>
<protein>
    <submittedName>
        <fullName evidence="5">Capsid protein</fullName>
    </submittedName>
</protein>
<evidence type="ECO:0000259" key="4">
    <source>
        <dbReference type="Pfam" id="PF00915"/>
    </source>
</evidence>
<reference evidence="5" key="2">
    <citation type="submission" date="2024-01" db="EMBL/GenBank/DDBJ databases">
        <authorList>
            <person name="Zhang X.-A."/>
            <person name="Zhang J.-T."/>
            <person name="Hu Z.-Y."/>
            <person name="Liu W."/>
        </authorList>
    </citation>
    <scope>NUCLEOTIDE SEQUENCE</scope>
    <source>
        <strain evidence="5">Picorna_8</strain>
    </source>
</reference>
<evidence type="ECO:0000256" key="2">
    <source>
        <dbReference type="ARBA" id="ARBA00022844"/>
    </source>
</evidence>
<dbReference type="SUPFAM" id="SSF88633">
    <property type="entry name" value="Positive stranded ssRNA viruses"/>
    <property type="match status" value="1"/>
</dbReference>
<evidence type="ECO:0000256" key="1">
    <source>
        <dbReference type="ARBA" id="ARBA00004328"/>
    </source>
</evidence>
<feature type="compositionally biased region" description="Basic and acidic residues" evidence="3">
    <location>
        <begin position="737"/>
        <end position="748"/>
    </location>
</feature>
<dbReference type="GO" id="GO:0030430">
    <property type="term" value="C:host cell cytoplasm"/>
    <property type="evidence" value="ECO:0007669"/>
    <property type="project" value="UniProtKB-SubCell"/>
</dbReference>
<name>A0AB38ZK95_9VIRU</name>
<dbReference type="EMBL" id="PP272763">
    <property type="protein sequence ID" value="WZI33521.1"/>
    <property type="molecule type" value="Genomic_RNA"/>
</dbReference>
<dbReference type="Pfam" id="PF00915">
    <property type="entry name" value="Calici_coat"/>
    <property type="match status" value="1"/>
</dbReference>
<dbReference type="InterPro" id="IPR029053">
    <property type="entry name" value="Viral_coat"/>
</dbReference>
<dbReference type="InterPro" id="IPR004005">
    <property type="entry name" value="Calicivirus_coat"/>
</dbReference>
<keyword evidence="2" id="KW-0946">Virion</keyword>
<evidence type="ECO:0000313" key="5">
    <source>
        <dbReference type="EMBL" id="WZI33521.1"/>
    </source>
</evidence>
<proteinExistence type="predicted"/>
<dbReference type="GO" id="GO:0044423">
    <property type="term" value="C:virion component"/>
    <property type="evidence" value="ECO:0007669"/>
    <property type="project" value="UniProtKB-KW"/>
</dbReference>
<feature type="domain" description="Calicivirus coat protein" evidence="4">
    <location>
        <begin position="51"/>
        <end position="240"/>
    </location>
</feature>
<accession>A0AB38ZK95</accession>
<comment type="subcellular location">
    <subcellularLocation>
        <location evidence="1">Virion</location>
    </subcellularLocation>
</comment>
<organism evidence="5">
    <name type="scientific">Suncus murinus picorna-like virus 1</name>
    <dbReference type="NCBI Taxonomy" id="3139571"/>
    <lineage>
        <taxon>Viruses</taxon>
        <taxon>Riboviria</taxon>
        <taxon>Orthornavirae</taxon>
        <taxon>Pisuviricota</taxon>
        <taxon>Pisoniviricetes</taxon>
        <taxon>Picornavirales</taxon>
    </lineage>
</organism>
<reference evidence="5" key="1">
    <citation type="journal article" date="2024" name="NPJ Biofilms Microbiomes">
        <title>Decoding the RNA viromes in shrew lungs along the eastern coast of China.</title>
        <authorList>
            <person name="Zhang J.T."/>
            <person name="Hu Z.Y."/>
            <person name="Tang F."/>
            <person name="Liu Y.T."/>
            <person name="Tan W.L."/>
            <person name="Ma X.F."/>
            <person name="Zhang Y.F."/>
            <person name="Si G.Q."/>
            <person name="Zhang L."/>
            <person name="Zhang M.Q."/>
            <person name="Peng C."/>
            <person name="Fu B.K."/>
            <person name="Fang L.Q."/>
            <person name="Zhang X.A."/>
            <person name="Liu W."/>
        </authorList>
    </citation>
    <scope>NUCLEOTIDE SEQUENCE</scope>
    <source>
        <strain evidence="5">Picorna_8</strain>
    </source>
</reference>
<evidence type="ECO:0000256" key="3">
    <source>
        <dbReference type="SAM" id="MobiDB-lite"/>
    </source>
</evidence>
<sequence length="748" mass="82322">MIQPHNLHENTNTCLTTLPTPHCYKISVPKMEETKVDLQVDSHPSKIVKHSDIDVTWWRELLSHDVVMQTGMIPFSSEAGAVLFTQDVNPFALKSSSQKSIISHLSEMFAQWNGTIRFKLVLSLPMFVATKVAFAFIPSAIDPSKVSATAMVGLHNSCVINPSDSSEAVLEIPFVSETPWKAINESIGVVKAAILQPIIRTQDSSGGIPWTLFVSAKPTDFHFRYITPPSVDGGSIVAPSPSLATQVTAASISTATGPPRAANQRANASMPLIRQPEADPSQIYRSMILIPRTRVANVVDKLKPNGYPVPKVTTEIGGTNDSSNSNWKMSNPLGAMFNISAHTRKSYKLVSMPPVSSLFPWYDTGCYFYLFSNSTTTANRMPQKSAQVCLYHNALATTTTSHLFFQVTKEAFDFWAANELAFTQDLRLEFAPVVYSETKIDLVSFKFIGCRDITGQGQGYWLQFESLFAPGSLSTWPTPDGDDTYGAWAFIRPVMNFVIKSKDVDQPVIRMLEQIESAPSHVTHLALYTTMPTEEAQEFADWLISTRPTQFITNWMLHSLSFSTNQSLLAFNHGRLDDDNTRGLIWAAYKLFGGDSNAWFAWLLRGADLVLDCIVATFLGRQDASLVVDIGPDSGFYAEVDALAATSAQYPMPDSPVRLAPLKYTPHKPLRVLGDLTDDDIDNFGVLPMFGRSGEVKAAPIEPAAMGFEVIDKAELRNSPGLEPGSATVITPRGRPSGKDKKYAFPPK</sequence>
<dbReference type="Gene3D" id="2.60.120.20">
    <property type="match status" value="1"/>
</dbReference>